<dbReference type="Proteomes" id="UP001299970">
    <property type="component" value="Unassembled WGS sequence"/>
</dbReference>
<comment type="caution">
    <text evidence="2">The sequence shown here is derived from an EMBL/GenBank/DDBJ whole genome shotgun (WGS) entry which is preliminary data.</text>
</comment>
<name>A0ABS9TA61_9PSEU</name>
<feature type="transmembrane region" description="Helical" evidence="1">
    <location>
        <begin position="265"/>
        <end position="284"/>
    </location>
</feature>
<proteinExistence type="predicted"/>
<dbReference type="PANTHER" id="PTHR40761">
    <property type="entry name" value="CONSERVED INTEGRAL MEMBRANE ALANINE VALINE AND LEUCINE RICH PROTEIN-RELATED"/>
    <property type="match status" value="1"/>
</dbReference>
<feature type="transmembrane region" description="Helical" evidence="1">
    <location>
        <begin position="81"/>
        <end position="100"/>
    </location>
</feature>
<evidence type="ECO:0000256" key="1">
    <source>
        <dbReference type="SAM" id="Phobius"/>
    </source>
</evidence>
<feature type="transmembrane region" description="Helical" evidence="1">
    <location>
        <begin position="202"/>
        <end position="220"/>
    </location>
</feature>
<keyword evidence="1" id="KW-1133">Transmembrane helix</keyword>
<feature type="transmembrane region" description="Helical" evidence="1">
    <location>
        <begin position="54"/>
        <end position="75"/>
    </location>
</feature>
<sequence length="323" mass="33096">MDTGTALVIAVPAAVLGAAGFGLASAAQQRATHEVAVTPTLSPRLIVELLARPMWLLGLVATIVALFFQIVALAFGPLAVVQPLLVTGVAFAAVFAALMSGHRPDPLILLGALLCAAGLSTFLLLARPTAGSTDGDIDLWGGLPLAIALAVVVVGCIFYAASVEHPSRVLALALATGVLYGVTAGLMKVITGQLRLGLDEPFRHPVLYIVCIIGPIGFLLSQNTFQAGQLVAPAVAVITSVDPVVGVLIGVGWLGEELDTSPAQLAGECLAALVVIGSIALIVARGHRILRHRAAIADSAANQLPTYLPPRRDAGVQHGRISG</sequence>
<protein>
    <submittedName>
        <fullName evidence="2">DMT family transporter</fullName>
    </submittedName>
</protein>
<keyword evidence="3" id="KW-1185">Reference proteome</keyword>
<dbReference type="SUPFAM" id="SSF103481">
    <property type="entry name" value="Multidrug resistance efflux transporter EmrE"/>
    <property type="match status" value="1"/>
</dbReference>
<feature type="transmembrane region" description="Helical" evidence="1">
    <location>
        <begin position="169"/>
        <end position="190"/>
    </location>
</feature>
<dbReference type="InterPro" id="IPR037185">
    <property type="entry name" value="EmrE-like"/>
</dbReference>
<dbReference type="NCBIfam" id="NF038012">
    <property type="entry name" value="DMT_1"/>
    <property type="match status" value="1"/>
</dbReference>
<evidence type="ECO:0000313" key="3">
    <source>
        <dbReference type="Proteomes" id="UP001299970"/>
    </source>
</evidence>
<dbReference type="EMBL" id="JAKXMK010000006">
    <property type="protein sequence ID" value="MCH6165402.1"/>
    <property type="molecule type" value="Genomic_DNA"/>
</dbReference>
<accession>A0ABS9TA61</accession>
<keyword evidence="1" id="KW-0472">Membrane</keyword>
<dbReference type="PANTHER" id="PTHR40761:SF1">
    <property type="entry name" value="CONSERVED INTEGRAL MEMBRANE ALANINE VALINE AND LEUCINE RICH PROTEIN-RELATED"/>
    <property type="match status" value="1"/>
</dbReference>
<keyword evidence="1" id="KW-0812">Transmembrane</keyword>
<feature type="transmembrane region" description="Helical" evidence="1">
    <location>
        <begin position="232"/>
        <end position="253"/>
    </location>
</feature>
<gene>
    <name evidence="2" type="ORF">MMF94_06895</name>
</gene>
<feature type="transmembrane region" description="Helical" evidence="1">
    <location>
        <begin position="6"/>
        <end position="24"/>
    </location>
</feature>
<feature type="transmembrane region" description="Helical" evidence="1">
    <location>
        <begin position="107"/>
        <end position="127"/>
    </location>
</feature>
<evidence type="ECO:0000313" key="2">
    <source>
        <dbReference type="EMBL" id="MCH6165402.1"/>
    </source>
</evidence>
<organism evidence="2 3">
    <name type="scientific">Pseudonocardia alaniniphila</name>
    <dbReference type="NCBI Taxonomy" id="75291"/>
    <lineage>
        <taxon>Bacteria</taxon>
        <taxon>Bacillati</taxon>
        <taxon>Actinomycetota</taxon>
        <taxon>Actinomycetes</taxon>
        <taxon>Pseudonocardiales</taxon>
        <taxon>Pseudonocardiaceae</taxon>
        <taxon>Pseudonocardia</taxon>
    </lineage>
</organism>
<reference evidence="2 3" key="1">
    <citation type="submission" date="2022-03" db="EMBL/GenBank/DDBJ databases">
        <title>Pseudonocardia alaer sp. nov., a novel actinomycete isolated from reed forest soil.</title>
        <authorList>
            <person name="Wang L."/>
        </authorList>
    </citation>
    <scope>NUCLEOTIDE SEQUENCE [LARGE SCALE GENOMIC DNA]</scope>
    <source>
        <strain evidence="2 3">Y-16303</strain>
    </source>
</reference>
<feature type="transmembrane region" description="Helical" evidence="1">
    <location>
        <begin position="139"/>
        <end position="162"/>
    </location>
</feature>
<dbReference type="RefSeq" id="WP_241035440.1">
    <property type="nucleotide sequence ID" value="NZ_BAAAJF010000032.1"/>
</dbReference>